<dbReference type="InterPro" id="IPR018697">
    <property type="entry name" value="DUF2199"/>
</dbReference>
<proteinExistence type="predicted"/>
<evidence type="ECO:0000313" key="2">
    <source>
        <dbReference type="Proteomes" id="UP000634919"/>
    </source>
</evidence>
<organism evidence="1 2">
    <name type="scientific">Comamonas avium</name>
    <dbReference type="NCBI Taxonomy" id="2762231"/>
    <lineage>
        <taxon>Bacteria</taxon>
        <taxon>Pseudomonadati</taxon>
        <taxon>Pseudomonadota</taxon>
        <taxon>Betaproteobacteria</taxon>
        <taxon>Burkholderiales</taxon>
        <taxon>Comamonadaceae</taxon>
        <taxon>Comamonas</taxon>
    </lineage>
</organism>
<sequence length="177" mass="19285">MAAIFAFTCTCCGEVHEGSPSFGFAAPAPYSRLTQAEQASIAELSDDLCVIQHPEGTQYFVRAILEVPIHGVDEPFLWGVWVSASASSFERYVESYEHAVQGDGFFGWLSNHIGVYPWEQSRPANVYIQADGTRPLVVLHRNAEGADSDALVMDQHEGISIARAQALAEQAMHGSRG</sequence>
<gene>
    <name evidence="1" type="ORF">H9646_12570</name>
</gene>
<protein>
    <submittedName>
        <fullName evidence="1">DUF2199 domain-containing protein</fullName>
    </submittedName>
</protein>
<dbReference type="EMBL" id="JACSQK010000006">
    <property type="protein sequence ID" value="MBD7961317.1"/>
    <property type="molecule type" value="Genomic_DNA"/>
</dbReference>
<keyword evidence="2" id="KW-1185">Reference proteome</keyword>
<evidence type="ECO:0000313" key="1">
    <source>
        <dbReference type="EMBL" id="MBD7961317.1"/>
    </source>
</evidence>
<dbReference type="Proteomes" id="UP000634919">
    <property type="component" value="Unassembled WGS sequence"/>
</dbReference>
<dbReference type="RefSeq" id="WP_191723731.1">
    <property type="nucleotide sequence ID" value="NZ_JACSQK010000006.1"/>
</dbReference>
<dbReference type="Pfam" id="PF09965">
    <property type="entry name" value="DUF2199"/>
    <property type="match status" value="1"/>
</dbReference>
<reference evidence="1 2" key="1">
    <citation type="submission" date="2020-08" db="EMBL/GenBank/DDBJ databases">
        <title>A Genomic Blueprint of the Chicken Gut Microbiome.</title>
        <authorList>
            <person name="Gilroy R."/>
            <person name="Ravi A."/>
            <person name="Getino M."/>
            <person name="Pursley I."/>
            <person name="Horton D.L."/>
            <person name="Alikhan N.-F."/>
            <person name="Baker D."/>
            <person name="Gharbi K."/>
            <person name="Hall N."/>
            <person name="Watson M."/>
            <person name="Adriaenssens E.M."/>
            <person name="Foster-Nyarko E."/>
            <person name="Jarju S."/>
            <person name="Secka A."/>
            <person name="Antonio M."/>
            <person name="Oren A."/>
            <person name="Chaudhuri R."/>
            <person name="La Ragione R.M."/>
            <person name="Hildebrand F."/>
            <person name="Pallen M.J."/>
        </authorList>
    </citation>
    <scope>NUCLEOTIDE SEQUENCE [LARGE SCALE GENOMIC DNA]</scope>
    <source>
        <strain evidence="1 2">Sa2CVA6</strain>
    </source>
</reference>
<accession>A0ABR8SCV5</accession>
<comment type="caution">
    <text evidence="1">The sequence shown here is derived from an EMBL/GenBank/DDBJ whole genome shotgun (WGS) entry which is preliminary data.</text>
</comment>
<name>A0ABR8SCV5_9BURK</name>